<dbReference type="PROSITE" id="PS50994">
    <property type="entry name" value="INTEGRASE"/>
    <property type="match status" value="1"/>
</dbReference>
<dbReference type="InterPro" id="IPR036397">
    <property type="entry name" value="RNaseH_sf"/>
</dbReference>
<sequence>MNNSKNMSFNKKHKHLTYKDRSIIQEFLTYGHSFTTIGKRIHKDRTTIAKEVKHHRFVRYCSGRRTVVCNKLSKAPYVCNGCNLLVTCKQPKYLYDAAVADHEYRSTLSSTRSRLRLTKSQIADINEVISPLMIHKHHSVNHVYVSHPELLPFSKSTFYRYVDLGLFNVKNIDLPRKVRFKIKKEYDYSRKKIDTRYRLGRQYHDFQDYIEWDPQASVVEMDTVIGTPGGKGGKCFLTLLFRNFNFMLIYLLPYRRSQYVTEVFNELKKSLGDFEFSRLFEVILTDNGSEFSDPESIEFSSINGERLSYVFFCDPNASWQKGSIEKNHEYIRYVLPKGTSFAGLSQQDCYLLASHINSVPRKSLNNHSPYEAAIGFIGENNIHKFNITQIPYDDIDLTIRLLRR</sequence>
<dbReference type="RefSeq" id="WP_226384543.1">
    <property type="nucleotide sequence ID" value="NZ_JADCKA010000001.1"/>
</dbReference>
<comment type="caution">
    <text evidence="3">The sequence shown here is derived from an EMBL/GenBank/DDBJ whole genome shotgun (WGS) entry which is preliminary data.</text>
</comment>
<organism evidence="3 4">
    <name type="scientific">Gallibacter intestinalis</name>
    <dbReference type="NCBI Taxonomy" id="2779356"/>
    <lineage>
        <taxon>Bacteria</taxon>
        <taxon>Bacillati</taxon>
        <taxon>Bacillota</taxon>
        <taxon>Clostridia</taxon>
        <taxon>Eubacteriales</taxon>
        <taxon>Eubacteriaceae</taxon>
        <taxon>Gallibacter</taxon>
    </lineage>
</organism>
<keyword evidence="1" id="KW-0233">DNA recombination</keyword>
<dbReference type="PANTHER" id="PTHR10948:SF23">
    <property type="entry name" value="TRANSPOSASE INSI FOR INSERTION SEQUENCE ELEMENT IS30A-RELATED"/>
    <property type="match status" value="1"/>
</dbReference>
<dbReference type="InterPro" id="IPR051917">
    <property type="entry name" value="Transposase-Integrase"/>
</dbReference>
<dbReference type="Gene3D" id="3.30.420.10">
    <property type="entry name" value="Ribonuclease H-like superfamily/Ribonuclease H"/>
    <property type="match status" value="1"/>
</dbReference>
<evidence type="ECO:0000313" key="3">
    <source>
        <dbReference type="EMBL" id="MBE5034880.1"/>
    </source>
</evidence>
<reference evidence="3 4" key="1">
    <citation type="submission" date="2020-10" db="EMBL/GenBank/DDBJ databases">
        <title>ChiBAC.</title>
        <authorList>
            <person name="Zenner C."/>
            <person name="Hitch T.C.A."/>
            <person name="Clavel T."/>
        </authorList>
    </citation>
    <scope>NUCLEOTIDE SEQUENCE [LARGE SCALE GENOMIC DNA]</scope>
    <source>
        <strain evidence="3 4">DSM 108706</strain>
    </source>
</reference>
<dbReference type="EMBL" id="JADCKA010000001">
    <property type="protein sequence ID" value="MBE5034880.1"/>
    <property type="molecule type" value="Genomic_DNA"/>
</dbReference>
<name>A0ABR9QVJ1_9FIRM</name>
<evidence type="ECO:0000259" key="2">
    <source>
        <dbReference type="PROSITE" id="PS50994"/>
    </source>
</evidence>
<dbReference type="Pfam" id="PF13936">
    <property type="entry name" value="HTH_38"/>
    <property type="match status" value="1"/>
</dbReference>
<keyword evidence="4" id="KW-1185">Reference proteome</keyword>
<dbReference type="InterPro" id="IPR012337">
    <property type="entry name" value="RNaseH-like_sf"/>
</dbReference>
<gene>
    <name evidence="3" type="ORF">INF20_01065</name>
</gene>
<feature type="domain" description="Integrase catalytic" evidence="2">
    <location>
        <begin position="210"/>
        <end position="377"/>
    </location>
</feature>
<dbReference type="NCBIfam" id="NF033563">
    <property type="entry name" value="transpos_IS30"/>
    <property type="match status" value="1"/>
</dbReference>
<dbReference type="Proteomes" id="UP001516588">
    <property type="component" value="Unassembled WGS sequence"/>
</dbReference>
<dbReference type="PANTHER" id="PTHR10948">
    <property type="entry name" value="TRANSPOSASE"/>
    <property type="match status" value="1"/>
</dbReference>
<dbReference type="InterPro" id="IPR025246">
    <property type="entry name" value="IS30-like_HTH"/>
</dbReference>
<dbReference type="InterPro" id="IPR001584">
    <property type="entry name" value="Integrase_cat-core"/>
</dbReference>
<proteinExistence type="predicted"/>
<dbReference type="SUPFAM" id="SSF53098">
    <property type="entry name" value="Ribonuclease H-like"/>
    <property type="match status" value="1"/>
</dbReference>
<protein>
    <submittedName>
        <fullName evidence="3">IS30 family transposase</fullName>
    </submittedName>
</protein>
<evidence type="ECO:0000256" key="1">
    <source>
        <dbReference type="ARBA" id="ARBA00023172"/>
    </source>
</evidence>
<accession>A0ABR9QVJ1</accession>
<evidence type="ECO:0000313" key="4">
    <source>
        <dbReference type="Proteomes" id="UP001516588"/>
    </source>
</evidence>
<dbReference type="InterPro" id="IPR053392">
    <property type="entry name" value="Transposase_IS30-like"/>
</dbReference>